<dbReference type="EMBL" id="JACSQP010000005">
    <property type="protein sequence ID" value="MBD7958120.1"/>
    <property type="molecule type" value="Genomic_DNA"/>
</dbReference>
<dbReference type="PANTHER" id="PTHR43162">
    <property type="match status" value="1"/>
</dbReference>
<evidence type="ECO:0000259" key="1">
    <source>
        <dbReference type="Pfam" id="PF05368"/>
    </source>
</evidence>
<dbReference type="SUPFAM" id="SSF51735">
    <property type="entry name" value="NAD(P)-binding Rossmann-fold domains"/>
    <property type="match status" value="1"/>
</dbReference>
<dbReference type="Pfam" id="PF05368">
    <property type="entry name" value="NmrA"/>
    <property type="match status" value="1"/>
</dbReference>
<evidence type="ECO:0000313" key="2">
    <source>
        <dbReference type="EMBL" id="MBD7958120.1"/>
    </source>
</evidence>
<dbReference type="PANTHER" id="PTHR43162:SF1">
    <property type="entry name" value="PRESTALK A DIFFERENTIATION PROTEIN A"/>
    <property type="match status" value="1"/>
</dbReference>
<organism evidence="2 3">
    <name type="scientific">Microbacterium pullorum</name>
    <dbReference type="NCBI Taxonomy" id="2762236"/>
    <lineage>
        <taxon>Bacteria</taxon>
        <taxon>Bacillati</taxon>
        <taxon>Actinomycetota</taxon>
        <taxon>Actinomycetes</taxon>
        <taxon>Micrococcales</taxon>
        <taxon>Microbacteriaceae</taxon>
        <taxon>Microbacterium</taxon>
    </lineage>
</organism>
<dbReference type="RefSeq" id="WP_191719292.1">
    <property type="nucleotide sequence ID" value="NZ_JACSQP010000005.1"/>
</dbReference>
<comment type="caution">
    <text evidence="2">The sequence shown here is derived from an EMBL/GenBank/DDBJ whole genome shotgun (WGS) entry which is preliminary data.</text>
</comment>
<dbReference type="InterPro" id="IPR008030">
    <property type="entry name" value="NmrA-like"/>
</dbReference>
<protein>
    <submittedName>
        <fullName evidence="2">NmrA family NAD(P)-binding protein</fullName>
    </submittedName>
</protein>
<dbReference type="Proteomes" id="UP000648352">
    <property type="component" value="Unassembled WGS sequence"/>
</dbReference>
<dbReference type="Gene3D" id="3.40.50.720">
    <property type="entry name" value="NAD(P)-binding Rossmann-like Domain"/>
    <property type="match status" value="1"/>
</dbReference>
<evidence type="ECO:0000313" key="3">
    <source>
        <dbReference type="Proteomes" id="UP000648352"/>
    </source>
</evidence>
<dbReference type="InterPro" id="IPR051604">
    <property type="entry name" value="Ergot_Alk_Oxidoreductase"/>
</dbReference>
<gene>
    <name evidence="2" type="ORF">H9651_10755</name>
</gene>
<reference evidence="2 3" key="1">
    <citation type="submission" date="2020-08" db="EMBL/GenBank/DDBJ databases">
        <title>A Genomic Blueprint of the Chicken Gut Microbiome.</title>
        <authorList>
            <person name="Gilroy R."/>
            <person name="Ravi A."/>
            <person name="Getino M."/>
            <person name="Pursley I."/>
            <person name="Horton D.L."/>
            <person name="Alikhan N.-F."/>
            <person name="Baker D."/>
            <person name="Gharbi K."/>
            <person name="Hall N."/>
            <person name="Watson M."/>
            <person name="Adriaenssens E.M."/>
            <person name="Foster-Nyarko E."/>
            <person name="Jarju S."/>
            <person name="Secka A."/>
            <person name="Antonio M."/>
            <person name="Oren A."/>
            <person name="Chaudhuri R."/>
            <person name="La Ragione R.M."/>
            <person name="Hildebrand F."/>
            <person name="Pallen M.J."/>
        </authorList>
    </citation>
    <scope>NUCLEOTIDE SEQUENCE [LARGE SCALE GENOMIC DNA]</scope>
    <source>
        <strain evidence="2 3">Sa4CUA7</strain>
    </source>
</reference>
<accession>A0ABR8S3R4</accession>
<feature type="domain" description="NmrA-like" evidence="1">
    <location>
        <begin position="5"/>
        <end position="96"/>
    </location>
</feature>
<proteinExistence type="predicted"/>
<keyword evidence="3" id="KW-1185">Reference proteome</keyword>
<dbReference type="InterPro" id="IPR036291">
    <property type="entry name" value="NAD(P)-bd_dom_sf"/>
</dbReference>
<sequence length="116" mass="13345">MKAPYTFLRPNFFMQNLSTTYRDDIRYRDEIYVPAGHAFTAFIDARDIGAVAAAVFRDPDRHVGKAYTLSGEQTLTYRSVARILTRVLGRTIRYPRPSEADYLDRLRGEGDCCTDR</sequence>
<name>A0ABR8S3R4_9MICO</name>